<feature type="coiled-coil region" evidence="1">
    <location>
        <begin position="129"/>
        <end position="157"/>
    </location>
</feature>
<evidence type="ECO:0000259" key="2">
    <source>
        <dbReference type="Pfam" id="PF13873"/>
    </source>
</evidence>
<evidence type="ECO:0000313" key="3">
    <source>
        <dbReference type="EnsemblMetazoa" id="G21436.1:cds"/>
    </source>
</evidence>
<dbReference type="GO" id="GO:0005634">
    <property type="term" value="C:nucleus"/>
    <property type="evidence" value="ECO:0007669"/>
    <property type="project" value="TreeGrafter"/>
</dbReference>
<dbReference type="Proteomes" id="UP000005408">
    <property type="component" value="Unassembled WGS sequence"/>
</dbReference>
<keyword evidence="4" id="KW-1185">Reference proteome</keyword>
<dbReference type="Pfam" id="PF13873">
    <property type="entry name" value="Myb_DNA-bind_5"/>
    <property type="match status" value="1"/>
</dbReference>
<dbReference type="InterPro" id="IPR028002">
    <property type="entry name" value="Myb_DNA-bind_5"/>
</dbReference>
<proteinExistence type="predicted"/>
<evidence type="ECO:0000256" key="1">
    <source>
        <dbReference type="SAM" id="Coils"/>
    </source>
</evidence>
<name>A0A8W8JXF8_MAGGI</name>
<evidence type="ECO:0000313" key="4">
    <source>
        <dbReference type="Proteomes" id="UP000005408"/>
    </source>
</evidence>
<accession>A0A8W8JXF8</accession>
<dbReference type="EnsemblMetazoa" id="G21436.1">
    <property type="protein sequence ID" value="G21436.1:cds"/>
    <property type="gene ID" value="G21436"/>
</dbReference>
<dbReference type="AlphaFoldDB" id="A0A8W8JXF8"/>
<dbReference type="PANTHER" id="PTHR23098:SF16">
    <property type="entry name" value="REGULATORY PROTEIN ZESTE"/>
    <property type="match status" value="1"/>
</dbReference>
<sequence>MSSESKKRKPNWTDDEMKILTSCVIENKDVLFAKLSASVTNEKKKALWEDITKHNSETNNLALSCTAVPSEISAGMPSFIVEEVDVPEEAPSVHVSGPSTDTFLASTLYGSKRKDTASDPDAAFMLNLIEVKKERRAIAEERKADALERIAAAFEKKFGI</sequence>
<feature type="domain" description="Myb/SANT-like DNA-binding" evidence="2">
    <location>
        <begin position="8"/>
        <end position="60"/>
    </location>
</feature>
<keyword evidence="1" id="KW-0175">Coiled coil</keyword>
<dbReference type="PANTHER" id="PTHR23098">
    <property type="entry name" value="AGAP001331-PA-RELATED"/>
    <property type="match status" value="1"/>
</dbReference>
<reference evidence="3" key="1">
    <citation type="submission" date="2022-08" db="UniProtKB">
        <authorList>
            <consortium name="EnsemblMetazoa"/>
        </authorList>
    </citation>
    <scope>IDENTIFICATION</scope>
    <source>
        <strain evidence="3">05x7-T-G4-1.051#20</strain>
    </source>
</reference>
<organism evidence="3 4">
    <name type="scientific">Magallana gigas</name>
    <name type="common">Pacific oyster</name>
    <name type="synonym">Crassostrea gigas</name>
    <dbReference type="NCBI Taxonomy" id="29159"/>
    <lineage>
        <taxon>Eukaryota</taxon>
        <taxon>Metazoa</taxon>
        <taxon>Spiralia</taxon>
        <taxon>Lophotrochozoa</taxon>
        <taxon>Mollusca</taxon>
        <taxon>Bivalvia</taxon>
        <taxon>Autobranchia</taxon>
        <taxon>Pteriomorphia</taxon>
        <taxon>Ostreida</taxon>
        <taxon>Ostreoidea</taxon>
        <taxon>Ostreidae</taxon>
        <taxon>Magallana</taxon>
    </lineage>
</organism>
<protein>
    <recommendedName>
        <fullName evidence="2">Myb/SANT-like DNA-binding domain-containing protein</fullName>
    </recommendedName>
</protein>